<evidence type="ECO:0000256" key="1">
    <source>
        <dbReference type="ARBA" id="ARBA00000900"/>
    </source>
</evidence>
<dbReference type="SUPFAM" id="SSF57850">
    <property type="entry name" value="RING/U-box"/>
    <property type="match status" value="1"/>
</dbReference>
<dbReference type="InterPro" id="IPR051834">
    <property type="entry name" value="RING_finger_E3_ligase"/>
</dbReference>
<evidence type="ECO:0000256" key="5">
    <source>
        <dbReference type="ARBA" id="ARBA00022771"/>
    </source>
</evidence>
<accession>A0A6J3LQW0</accession>
<evidence type="ECO:0000256" key="7">
    <source>
        <dbReference type="ARBA" id="ARBA00022833"/>
    </source>
</evidence>
<evidence type="ECO:0000256" key="4">
    <source>
        <dbReference type="ARBA" id="ARBA00022723"/>
    </source>
</evidence>
<name>A0A6J3LQW0_9PEZI</name>
<dbReference type="Proteomes" id="UP000504637">
    <property type="component" value="Unplaced"/>
</dbReference>
<feature type="region of interest" description="Disordered" evidence="9">
    <location>
        <begin position="44"/>
        <end position="108"/>
    </location>
</feature>
<gene>
    <name evidence="12" type="ORF">K489DRAFT_374439</name>
</gene>
<evidence type="ECO:0000313" key="12">
    <source>
        <dbReference type="RefSeq" id="XP_033455292.1"/>
    </source>
</evidence>
<sequence length="474" mass="51022">MSGSRAHPPARELVYCHQCEDEWYRDEHGIVCPQCQSDFTEILEGHNDPQSFAGDRTEEEHDHFAPDPDEDDIDHYQWRGQGPQQHGFVRENSPGTPGQTGTGGSDLPGFGGVFRILGQAVRAVTEANTQNRSAATPDQSTERQGSPFRNEPYMHPDVAASPNGWTTQQHRHVGPNFSFTITSSTRSNLAPRNANAPQAFEPQPDPIAELLGQIIGNIGSGQPGVMHVRGGGGGPDIIFARQGGRGPLNLMELFGGGGGGRFGDAVFSQEGLDRVITQLMEQHQSGNAPGPASQEAINSLERRPIDKDDLDEMSKKAECSICMDETPLGTIVTALPCKHWFHHDCIEAWLTEHDTCPHCRQGITPRDGDNSNQARRPDQPPLHDTQSPRHQNTSIPGAFPFPSARAESSEPRSTWGPSDPPQSPSPVPNSETRPATGRTTSASDLFSRMRNAFGGGYGGAGGGSGSGSGTHEGQ</sequence>
<evidence type="ECO:0000256" key="8">
    <source>
        <dbReference type="PROSITE-ProRule" id="PRU00175"/>
    </source>
</evidence>
<evidence type="ECO:0000256" key="9">
    <source>
        <dbReference type="SAM" id="MobiDB-lite"/>
    </source>
</evidence>
<keyword evidence="11" id="KW-1185">Reference proteome</keyword>
<evidence type="ECO:0000256" key="6">
    <source>
        <dbReference type="ARBA" id="ARBA00022786"/>
    </source>
</evidence>
<reference evidence="12" key="3">
    <citation type="submission" date="2025-08" db="UniProtKB">
        <authorList>
            <consortium name="RefSeq"/>
        </authorList>
    </citation>
    <scope>IDENTIFICATION</scope>
    <source>
        <strain evidence="12">CBS 342.82</strain>
    </source>
</reference>
<dbReference type="FunFam" id="3.30.40.10:FF:000127">
    <property type="entry name" value="E3 ubiquitin-protein ligase RNF181"/>
    <property type="match status" value="1"/>
</dbReference>
<keyword evidence="5 8" id="KW-0863">Zinc-finger</keyword>
<organism evidence="12">
    <name type="scientific">Dissoconium aciculare CBS 342.82</name>
    <dbReference type="NCBI Taxonomy" id="1314786"/>
    <lineage>
        <taxon>Eukaryota</taxon>
        <taxon>Fungi</taxon>
        <taxon>Dikarya</taxon>
        <taxon>Ascomycota</taxon>
        <taxon>Pezizomycotina</taxon>
        <taxon>Dothideomycetes</taxon>
        <taxon>Dothideomycetidae</taxon>
        <taxon>Mycosphaerellales</taxon>
        <taxon>Dissoconiaceae</taxon>
        <taxon>Dissoconium</taxon>
    </lineage>
</organism>
<dbReference type="GO" id="GO:0061630">
    <property type="term" value="F:ubiquitin protein ligase activity"/>
    <property type="evidence" value="ECO:0007669"/>
    <property type="project" value="UniProtKB-EC"/>
</dbReference>
<dbReference type="GO" id="GO:0006511">
    <property type="term" value="P:ubiquitin-dependent protein catabolic process"/>
    <property type="evidence" value="ECO:0007669"/>
    <property type="project" value="TreeGrafter"/>
</dbReference>
<dbReference type="EC" id="2.3.2.27" evidence="2"/>
<dbReference type="PANTHER" id="PTHR45931">
    <property type="entry name" value="SI:CH211-59O9.10"/>
    <property type="match status" value="1"/>
</dbReference>
<feature type="compositionally biased region" description="Polar residues" evidence="9">
    <location>
        <begin position="127"/>
        <end position="144"/>
    </location>
</feature>
<evidence type="ECO:0000313" key="11">
    <source>
        <dbReference type="Proteomes" id="UP000504637"/>
    </source>
</evidence>
<keyword evidence="4" id="KW-0479">Metal-binding</keyword>
<dbReference type="InterPro" id="IPR013083">
    <property type="entry name" value="Znf_RING/FYVE/PHD"/>
</dbReference>
<feature type="region of interest" description="Disordered" evidence="9">
    <location>
        <begin position="362"/>
        <end position="474"/>
    </location>
</feature>
<dbReference type="GO" id="GO:0008270">
    <property type="term" value="F:zinc ion binding"/>
    <property type="evidence" value="ECO:0007669"/>
    <property type="project" value="UniProtKB-KW"/>
</dbReference>
<dbReference type="PROSITE" id="PS50089">
    <property type="entry name" value="ZF_RING_2"/>
    <property type="match status" value="1"/>
</dbReference>
<dbReference type="GO" id="GO:0016567">
    <property type="term" value="P:protein ubiquitination"/>
    <property type="evidence" value="ECO:0007669"/>
    <property type="project" value="UniProtKB-ARBA"/>
</dbReference>
<keyword evidence="3" id="KW-0808">Transferase</keyword>
<dbReference type="RefSeq" id="XP_033455292.1">
    <property type="nucleotide sequence ID" value="XM_033603527.1"/>
</dbReference>
<protein>
    <recommendedName>
        <fullName evidence="2">RING-type E3 ubiquitin transferase</fullName>
        <ecNumber evidence="2">2.3.2.27</ecNumber>
    </recommendedName>
</protein>
<dbReference type="OrthoDB" id="8062037at2759"/>
<keyword evidence="7" id="KW-0862">Zinc</keyword>
<feature type="compositionally biased region" description="Polar residues" evidence="9">
    <location>
        <begin position="384"/>
        <end position="395"/>
    </location>
</feature>
<feature type="compositionally biased region" description="Gly residues" evidence="9">
    <location>
        <begin position="453"/>
        <end position="474"/>
    </location>
</feature>
<dbReference type="Pfam" id="PF13639">
    <property type="entry name" value="zf-RING_2"/>
    <property type="match status" value="1"/>
</dbReference>
<feature type="region of interest" description="Disordered" evidence="9">
    <location>
        <begin position="127"/>
        <end position="149"/>
    </location>
</feature>
<evidence type="ECO:0000256" key="2">
    <source>
        <dbReference type="ARBA" id="ARBA00012483"/>
    </source>
</evidence>
<dbReference type="GO" id="GO:0005634">
    <property type="term" value="C:nucleus"/>
    <property type="evidence" value="ECO:0007669"/>
    <property type="project" value="TreeGrafter"/>
</dbReference>
<dbReference type="SMART" id="SM00184">
    <property type="entry name" value="RING"/>
    <property type="match status" value="1"/>
</dbReference>
<evidence type="ECO:0000256" key="3">
    <source>
        <dbReference type="ARBA" id="ARBA00022679"/>
    </source>
</evidence>
<feature type="compositionally biased region" description="Basic and acidic residues" evidence="9">
    <location>
        <begin position="55"/>
        <end position="66"/>
    </location>
</feature>
<dbReference type="GeneID" id="54361327"/>
<dbReference type="PANTHER" id="PTHR45931:SF3">
    <property type="entry name" value="RING ZINC FINGER-CONTAINING PROTEIN"/>
    <property type="match status" value="1"/>
</dbReference>
<feature type="compositionally biased region" description="Pro residues" evidence="9">
    <location>
        <begin position="418"/>
        <end position="427"/>
    </location>
</feature>
<feature type="compositionally biased region" description="Gly residues" evidence="9">
    <location>
        <begin position="98"/>
        <end position="108"/>
    </location>
</feature>
<feature type="domain" description="RING-type" evidence="10">
    <location>
        <begin position="319"/>
        <end position="360"/>
    </location>
</feature>
<reference evidence="12" key="2">
    <citation type="submission" date="2020-04" db="EMBL/GenBank/DDBJ databases">
        <authorList>
            <consortium name="NCBI Genome Project"/>
        </authorList>
    </citation>
    <scope>NUCLEOTIDE SEQUENCE</scope>
    <source>
        <strain evidence="12">CBS 342.82</strain>
    </source>
</reference>
<dbReference type="InterPro" id="IPR001841">
    <property type="entry name" value="Znf_RING"/>
</dbReference>
<dbReference type="Gene3D" id="3.30.40.10">
    <property type="entry name" value="Zinc/RING finger domain, C3HC4 (zinc finger)"/>
    <property type="match status" value="1"/>
</dbReference>
<dbReference type="AlphaFoldDB" id="A0A6J3LQW0"/>
<reference evidence="12" key="1">
    <citation type="submission" date="2020-01" db="EMBL/GenBank/DDBJ databases">
        <authorList>
            <consortium name="DOE Joint Genome Institute"/>
            <person name="Haridas S."/>
            <person name="Albert R."/>
            <person name="Binder M."/>
            <person name="Bloem J."/>
            <person name="Labutti K."/>
            <person name="Salamov A."/>
            <person name="Andreopoulos B."/>
            <person name="Baker S.E."/>
            <person name="Barry K."/>
            <person name="Bills G."/>
            <person name="Bluhm B.H."/>
            <person name="Cannon C."/>
            <person name="Castanera R."/>
            <person name="Culley D.E."/>
            <person name="Daum C."/>
            <person name="Ezra D."/>
            <person name="Gonzalez J.B."/>
            <person name="Henrissat B."/>
            <person name="Kuo A."/>
            <person name="Liang C."/>
            <person name="Lipzen A."/>
            <person name="Lutzoni F."/>
            <person name="Magnuson J."/>
            <person name="Mondo S."/>
            <person name="Nolan M."/>
            <person name="Ohm R."/>
            <person name="Pangilinan J."/>
            <person name="Park H.-J."/>
            <person name="Ramirez L."/>
            <person name="Alfaro M."/>
            <person name="Sun H."/>
            <person name="Tritt A."/>
            <person name="Yoshinaga Y."/>
            <person name="Zwiers L.-H."/>
            <person name="Turgeon B.G."/>
            <person name="Goodwin S.B."/>
            <person name="Spatafora J.W."/>
            <person name="Crous P.W."/>
            <person name="Grigoriev I.V."/>
        </authorList>
    </citation>
    <scope>NUCLEOTIDE SEQUENCE</scope>
    <source>
        <strain evidence="12">CBS 342.82</strain>
    </source>
</reference>
<feature type="compositionally biased region" description="Polar residues" evidence="9">
    <location>
        <begin position="431"/>
        <end position="444"/>
    </location>
</feature>
<keyword evidence="6" id="KW-0833">Ubl conjugation pathway</keyword>
<proteinExistence type="predicted"/>
<evidence type="ECO:0000259" key="10">
    <source>
        <dbReference type="PROSITE" id="PS50089"/>
    </source>
</evidence>
<comment type="catalytic activity">
    <reaction evidence="1">
        <text>S-ubiquitinyl-[E2 ubiquitin-conjugating enzyme]-L-cysteine + [acceptor protein]-L-lysine = [E2 ubiquitin-conjugating enzyme]-L-cysteine + N(6)-ubiquitinyl-[acceptor protein]-L-lysine.</text>
        <dbReference type="EC" id="2.3.2.27"/>
    </reaction>
</comment>